<keyword evidence="2" id="KW-1185">Reference proteome</keyword>
<evidence type="ECO:0000313" key="1">
    <source>
        <dbReference type="EMBL" id="GGJ59585.1"/>
    </source>
</evidence>
<organism evidence="1 2">
    <name type="scientific">Deinococcus roseus</name>
    <dbReference type="NCBI Taxonomy" id="392414"/>
    <lineage>
        <taxon>Bacteria</taxon>
        <taxon>Thermotogati</taxon>
        <taxon>Deinococcota</taxon>
        <taxon>Deinococci</taxon>
        <taxon>Deinococcales</taxon>
        <taxon>Deinococcaceae</taxon>
        <taxon>Deinococcus</taxon>
    </lineage>
</organism>
<evidence type="ECO:0000313" key="2">
    <source>
        <dbReference type="Proteomes" id="UP000632222"/>
    </source>
</evidence>
<reference evidence="2" key="1">
    <citation type="journal article" date="2019" name="Int. J. Syst. Evol. Microbiol.">
        <title>The Global Catalogue of Microorganisms (GCM) 10K type strain sequencing project: providing services to taxonomists for standard genome sequencing and annotation.</title>
        <authorList>
            <consortium name="The Broad Institute Genomics Platform"/>
            <consortium name="The Broad Institute Genome Sequencing Center for Infectious Disease"/>
            <person name="Wu L."/>
            <person name="Ma J."/>
        </authorList>
    </citation>
    <scope>NUCLEOTIDE SEQUENCE [LARGE SCALE GENOMIC DNA]</scope>
    <source>
        <strain evidence="2">JCM 14370</strain>
    </source>
</reference>
<name>A0ABQ2DKH4_9DEIO</name>
<comment type="caution">
    <text evidence="1">The sequence shown here is derived from an EMBL/GenBank/DDBJ whole genome shotgun (WGS) entry which is preliminary data.</text>
</comment>
<accession>A0ABQ2DKH4</accession>
<protein>
    <submittedName>
        <fullName evidence="1">Uncharacterized protein</fullName>
    </submittedName>
</protein>
<dbReference type="EMBL" id="BMOD01000053">
    <property type="protein sequence ID" value="GGJ59585.1"/>
    <property type="molecule type" value="Genomic_DNA"/>
</dbReference>
<sequence>MEIDIEKLNLVFNRILDRISSLENASIKLEADYYWMIPGDQLTNLNLGNIDPVIGSLSDDWMELSKLLDTERPVSFVDLDRLANLLRMMSEEYNPTNS</sequence>
<dbReference type="Proteomes" id="UP000632222">
    <property type="component" value="Unassembled WGS sequence"/>
</dbReference>
<proteinExistence type="predicted"/>
<gene>
    <name evidence="1" type="ORF">GCM10008938_52140</name>
</gene>
<dbReference type="RefSeq" id="WP_189009467.1">
    <property type="nucleotide sequence ID" value="NZ_BMOD01000053.1"/>
</dbReference>